<sequence length="103" mass="11000">MRSLIGITVLGVSILMAGCATGEPDPITLNKLTAWQLGLASSDEVTISSMSKTPATAIGGDNLQYFATTAHGKRYKCEAFMTASLLPALNEADNYSHVKCYQR</sequence>
<name>A0A0F5JUU4_9BURK</name>
<feature type="signal peptide" evidence="1">
    <location>
        <begin position="1"/>
        <end position="22"/>
    </location>
</feature>
<dbReference type="PROSITE" id="PS51257">
    <property type="entry name" value="PROKAR_LIPOPROTEIN"/>
    <property type="match status" value="1"/>
</dbReference>
<dbReference type="AlphaFoldDB" id="A0A0F5JUU4"/>
<dbReference type="RefSeq" id="WP_046154380.1">
    <property type="nucleotide sequence ID" value="NZ_CADFGU010000016.1"/>
</dbReference>
<dbReference type="STRING" id="28092.WM40_25315"/>
<proteinExistence type="predicted"/>
<dbReference type="PATRIC" id="fig|28092.6.peg.5977"/>
<comment type="caution">
    <text evidence="2">The sequence shown here is derived from an EMBL/GenBank/DDBJ whole genome shotgun (WGS) entry which is preliminary data.</text>
</comment>
<dbReference type="EMBL" id="LAQU01000077">
    <property type="protein sequence ID" value="KKB61072.1"/>
    <property type="molecule type" value="Genomic_DNA"/>
</dbReference>
<gene>
    <name evidence="2" type="ORF">WM40_25315</name>
</gene>
<feature type="chain" id="PRO_5002490559" description="Lipoprotein" evidence="1">
    <location>
        <begin position="23"/>
        <end position="103"/>
    </location>
</feature>
<dbReference type="Proteomes" id="UP000033618">
    <property type="component" value="Unassembled WGS sequence"/>
</dbReference>
<keyword evidence="3" id="KW-1185">Reference proteome</keyword>
<evidence type="ECO:0000256" key="1">
    <source>
        <dbReference type="SAM" id="SignalP"/>
    </source>
</evidence>
<evidence type="ECO:0000313" key="3">
    <source>
        <dbReference type="Proteomes" id="UP000033618"/>
    </source>
</evidence>
<evidence type="ECO:0000313" key="2">
    <source>
        <dbReference type="EMBL" id="KKB61072.1"/>
    </source>
</evidence>
<protein>
    <recommendedName>
        <fullName evidence="4">Lipoprotein</fullName>
    </recommendedName>
</protein>
<dbReference type="OrthoDB" id="6608615at2"/>
<keyword evidence="1" id="KW-0732">Signal</keyword>
<reference evidence="2 3" key="1">
    <citation type="submission" date="2015-03" db="EMBL/GenBank/DDBJ databases">
        <title>Draft Genome Sequence of Burkholderia andropogonis type strain ICMP2807, isolated from Sorghum bicolor.</title>
        <authorList>
            <person name="Lopes-Santos L."/>
            <person name="Castro D.B."/>
            <person name="Ottoboni L.M."/>
            <person name="Park D."/>
            <person name="Weirc B.S."/>
            <person name="Destefano S.A."/>
        </authorList>
    </citation>
    <scope>NUCLEOTIDE SEQUENCE [LARGE SCALE GENOMIC DNA]</scope>
    <source>
        <strain evidence="2 3">ICMP2807</strain>
    </source>
</reference>
<organism evidence="2 3">
    <name type="scientific">Robbsia andropogonis</name>
    <dbReference type="NCBI Taxonomy" id="28092"/>
    <lineage>
        <taxon>Bacteria</taxon>
        <taxon>Pseudomonadati</taxon>
        <taxon>Pseudomonadota</taxon>
        <taxon>Betaproteobacteria</taxon>
        <taxon>Burkholderiales</taxon>
        <taxon>Burkholderiaceae</taxon>
        <taxon>Robbsia</taxon>
    </lineage>
</organism>
<evidence type="ECO:0008006" key="4">
    <source>
        <dbReference type="Google" id="ProtNLM"/>
    </source>
</evidence>
<accession>A0A0F5JUU4</accession>